<evidence type="ECO:0000313" key="3">
    <source>
        <dbReference type="Proteomes" id="UP000011511"/>
    </source>
</evidence>
<gene>
    <name evidence="2" type="ORF">C485_15551</name>
</gene>
<dbReference type="RefSeq" id="WP_007110344.1">
    <property type="nucleotide sequence ID" value="NZ_AOIK01000037.1"/>
</dbReference>
<comment type="caution">
    <text evidence="2">The sequence shown here is derived from an EMBL/GenBank/DDBJ whole genome shotgun (WGS) entry which is preliminary data.</text>
</comment>
<keyword evidence="1" id="KW-0472">Membrane</keyword>
<name>L9ZE42_NATA2</name>
<dbReference type="Proteomes" id="UP000011511">
    <property type="component" value="Unassembled WGS sequence"/>
</dbReference>
<evidence type="ECO:0000313" key="2">
    <source>
        <dbReference type="EMBL" id="ELY84296.1"/>
    </source>
</evidence>
<evidence type="ECO:0000256" key="1">
    <source>
        <dbReference type="SAM" id="Phobius"/>
    </source>
</evidence>
<keyword evidence="3" id="KW-1185">Reference proteome</keyword>
<accession>L9ZE42</accession>
<reference evidence="2 3" key="1">
    <citation type="journal article" date="2014" name="PLoS Genet.">
        <title>Phylogenetically driven sequencing of extremely halophilic archaea reveals strategies for static and dynamic osmo-response.</title>
        <authorList>
            <person name="Becker E.A."/>
            <person name="Seitzer P.M."/>
            <person name="Tritt A."/>
            <person name="Larsen D."/>
            <person name="Krusor M."/>
            <person name="Yao A.I."/>
            <person name="Wu D."/>
            <person name="Madern D."/>
            <person name="Eisen J.A."/>
            <person name="Darling A.E."/>
            <person name="Facciotti M.T."/>
        </authorList>
    </citation>
    <scope>NUCLEOTIDE SEQUENCE [LARGE SCALE GENOMIC DNA]</scope>
    <source>
        <strain evidence="2 3">JCM 12890</strain>
    </source>
</reference>
<feature type="transmembrane region" description="Helical" evidence="1">
    <location>
        <begin position="34"/>
        <end position="52"/>
    </location>
</feature>
<protein>
    <submittedName>
        <fullName evidence="2">Uncharacterized protein</fullName>
    </submittedName>
</protein>
<dbReference type="AlphaFoldDB" id="L9ZE42"/>
<sequence length="116" mass="11934">MTVPDRLRTLATVSVYAVFIFLAGFVFVAEPTDVLIAIPIGCGSLLLAHAVMTDQLDELGSAIMGLYGALLLASVSLGLGQVFVIGHGDVPIDLVGTNGTVGMTTVLVGGYLLATR</sequence>
<organism evidence="2 3">
    <name type="scientific">Natrinema altunense (strain JCM 12890 / CGMCC 1.3731 / AJ2)</name>
    <dbReference type="NCBI Taxonomy" id="1227494"/>
    <lineage>
        <taxon>Archaea</taxon>
        <taxon>Methanobacteriati</taxon>
        <taxon>Methanobacteriota</taxon>
        <taxon>Stenosarchaea group</taxon>
        <taxon>Halobacteria</taxon>
        <taxon>Halobacteriales</taxon>
        <taxon>Natrialbaceae</taxon>
        <taxon>Natrinema</taxon>
    </lineage>
</organism>
<feature type="transmembrane region" description="Helical" evidence="1">
    <location>
        <begin position="94"/>
        <end position="114"/>
    </location>
</feature>
<dbReference type="PATRIC" id="fig|1227494.3.peg.3132"/>
<feature type="transmembrane region" description="Helical" evidence="1">
    <location>
        <begin position="7"/>
        <end position="28"/>
    </location>
</feature>
<proteinExistence type="predicted"/>
<keyword evidence="1" id="KW-0812">Transmembrane</keyword>
<keyword evidence="1" id="KW-1133">Transmembrane helix</keyword>
<dbReference type="EMBL" id="AOIK01000037">
    <property type="protein sequence ID" value="ELY84296.1"/>
    <property type="molecule type" value="Genomic_DNA"/>
</dbReference>
<feature type="transmembrane region" description="Helical" evidence="1">
    <location>
        <begin position="64"/>
        <end position="88"/>
    </location>
</feature>
<dbReference type="eggNOG" id="arCOG14277">
    <property type="taxonomic scope" value="Archaea"/>
</dbReference>